<dbReference type="SMART" id="SM00862">
    <property type="entry name" value="Trans_reg_C"/>
    <property type="match status" value="1"/>
</dbReference>
<feature type="DNA-binding region" description="OmpR/PhoB-type" evidence="5">
    <location>
        <begin position="1"/>
        <end position="97"/>
    </location>
</feature>
<dbReference type="SUPFAM" id="SSF46894">
    <property type="entry name" value="C-terminal effector domain of the bipartite response regulators"/>
    <property type="match status" value="1"/>
</dbReference>
<evidence type="ECO:0000256" key="2">
    <source>
        <dbReference type="ARBA" id="ARBA00023015"/>
    </source>
</evidence>
<evidence type="ECO:0000256" key="4">
    <source>
        <dbReference type="ARBA" id="ARBA00023163"/>
    </source>
</evidence>
<name>A0A4R6UFH3_9ACTN</name>
<dbReference type="InterPro" id="IPR005158">
    <property type="entry name" value="BTAD"/>
</dbReference>
<dbReference type="PROSITE" id="PS51755">
    <property type="entry name" value="OMPR_PHOB"/>
    <property type="match status" value="1"/>
</dbReference>
<protein>
    <submittedName>
        <fullName evidence="7">DNA-binding SARP family transcriptional activator</fullName>
    </submittedName>
</protein>
<dbReference type="CDD" id="cd15831">
    <property type="entry name" value="BTAD"/>
    <property type="match status" value="1"/>
</dbReference>
<evidence type="ECO:0000256" key="5">
    <source>
        <dbReference type="PROSITE-ProRule" id="PRU01091"/>
    </source>
</evidence>
<dbReference type="Proteomes" id="UP000295281">
    <property type="component" value="Unassembled WGS sequence"/>
</dbReference>
<dbReference type="Gene3D" id="1.25.40.10">
    <property type="entry name" value="Tetratricopeptide repeat domain"/>
    <property type="match status" value="1"/>
</dbReference>
<keyword evidence="2" id="KW-0805">Transcription regulation</keyword>
<dbReference type="GO" id="GO:0003677">
    <property type="term" value="F:DNA binding"/>
    <property type="evidence" value="ECO:0007669"/>
    <property type="project" value="UniProtKB-UniRule"/>
</dbReference>
<comment type="caution">
    <text evidence="7">The sequence shown here is derived from an EMBL/GenBank/DDBJ whole genome shotgun (WGS) entry which is preliminary data.</text>
</comment>
<evidence type="ECO:0000256" key="3">
    <source>
        <dbReference type="ARBA" id="ARBA00023125"/>
    </source>
</evidence>
<keyword evidence="8" id="KW-1185">Reference proteome</keyword>
<keyword evidence="3 5" id="KW-0238">DNA-binding</keyword>
<dbReference type="Pfam" id="PF03704">
    <property type="entry name" value="BTAD"/>
    <property type="match status" value="1"/>
</dbReference>
<dbReference type="AlphaFoldDB" id="A0A4R6UFH3"/>
<evidence type="ECO:0000313" key="7">
    <source>
        <dbReference type="EMBL" id="TDQ43913.1"/>
    </source>
</evidence>
<feature type="domain" description="OmpR/PhoB-type" evidence="6">
    <location>
        <begin position="1"/>
        <end position="97"/>
    </location>
</feature>
<dbReference type="SUPFAM" id="SSF48452">
    <property type="entry name" value="TPR-like"/>
    <property type="match status" value="1"/>
</dbReference>
<dbReference type="InterPro" id="IPR051677">
    <property type="entry name" value="AfsR-DnrI-RedD_regulator"/>
</dbReference>
<evidence type="ECO:0000259" key="6">
    <source>
        <dbReference type="PROSITE" id="PS51755"/>
    </source>
</evidence>
<dbReference type="PANTHER" id="PTHR35807">
    <property type="entry name" value="TRANSCRIPTIONAL REGULATOR REDD-RELATED"/>
    <property type="match status" value="1"/>
</dbReference>
<evidence type="ECO:0000313" key="8">
    <source>
        <dbReference type="Proteomes" id="UP000295281"/>
    </source>
</evidence>
<dbReference type="SUPFAM" id="SSF52540">
    <property type="entry name" value="P-loop containing nucleoside triphosphate hydrolases"/>
    <property type="match status" value="1"/>
</dbReference>
<proteinExistence type="inferred from homology"/>
<sequence>MLTDLLFGVLGQLTVQVADTPIQIQGKKRRALLATLLLRANSTVPVAELVERMWGGGDAEAHRGALQVHVVRLRALLSEGGGPSPIISEPQGYRIELAEHQLDLSRFRVLVRAAEDADRDGDLPGEAQALDQGLRLWRGPVLADVVSPSLHEVDVPQATERLLAAVERCARIESALGRHERVVARLSALNGYFPHRETLVEQLMLALYRCGRQSDALKVYERTRHVLAEGLGIDPAPSLQHAFHGILRGDLARSAPPRRSAPAQLPPDITHFTGRAGQLAALHSLASADGDRPRCALLSGRPGSGCSALAVRWAHRAAAKFPDGQLYADLGGTGGTARASADVLGFFLRAFGAGEGAPAATDERAALLRSVLARRRALIVLDNARSADQVRPLLPGTPGCAVVVTSRFWLADLIARDGAVALEVDALTEEEATALLIGLLGAARVAAEPRAVALLLEVTERLPLPLRTAAAWLVTHRGEAVRAVVERAAAVSAADPVERMRRALRGDPRFVLDERSR</sequence>
<dbReference type="Gene3D" id="1.10.10.10">
    <property type="entry name" value="Winged helix-like DNA-binding domain superfamily/Winged helix DNA-binding domain"/>
    <property type="match status" value="1"/>
</dbReference>
<gene>
    <name evidence="7" type="ORF">EV190_13811</name>
</gene>
<dbReference type="InterPro" id="IPR027417">
    <property type="entry name" value="P-loop_NTPase"/>
</dbReference>
<dbReference type="GO" id="GO:0006355">
    <property type="term" value="P:regulation of DNA-templated transcription"/>
    <property type="evidence" value="ECO:0007669"/>
    <property type="project" value="InterPro"/>
</dbReference>
<evidence type="ECO:0000256" key="1">
    <source>
        <dbReference type="ARBA" id="ARBA00005820"/>
    </source>
</evidence>
<accession>A0A4R6UFH3</accession>
<comment type="similarity">
    <text evidence="1">Belongs to the AfsR/DnrI/RedD regulatory family.</text>
</comment>
<reference evidence="7 8" key="1">
    <citation type="submission" date="2019-03" db="EMBL/GenBank/DDBJ databases">
        <title>Genomic Encyclopedia of Type Strains, Phase IV (KMG-IV): sequencing the most valuable type-strain genomes for metagenomic binning, comparative biology and taxonomic classification.</title>
        <authorList>
            <person name="Goeker M."/>
        </authorList>
    </citation>
    <scope>NUCLEOTIDE SEQUENCE [LARGE SCALE GENOMIC DNA]</scope>
    <source>
        <strain evidence="7 8">DSM 46770</strain>
    </source>
</reference>
<dbReference type="EMBL" id="SNYN01000038">
    <property type="protein sequence ID" value="TDQ43913.1"/>
    <property type="molecule type" value="Genomic_DNA"/>
</dbReference>
<dbReference type="InterPro" id="IPR011990">
    <property type="entry name" value="TPR-like_helical_dom_sf"/>
</dbReference>
<organism evidence="7 8">
    <name type="scientific">Actinorugispora endophytica</name>
    <dbReference type="NCBI Taxonomy" id="1605990"/>
    <lineage>
        <taxon>Bacteria</taxon>
        <taxon>Bacillati</taxon>
        <taxon>Actinomycetota</taxon>
        <taxon>Actinomycetes</taxon>
        <taxon>Streptosporangiales</taxon>
        <taxon>Nocardiopsidaceae</taxon>
        <taxon>Actinorugispora</taxon>
    </lineage>
</organism>
<dbReference type="InterPro" id="IPR016032">
    <property type="entry name" value="Sig_transdc_resp-reg_C-effctor"/>
</dbReference>
<dbReference type="InterPro" id="IPR001867">
    <property type="entry name" value="OmpR/PhoB-type_DNA-bd"/>
</dbReference>
<dbReference type="SMART" id="SM01043">
    <property type="entry name" value="BTAD"/>
    <property type="match status" value="1"/>
</dbReference>
<dbReference type="GO" id="GO:0000160">
    <property type="term" value="P:phosphorelay signal transduction system"/>
    <property type="evidence" value="ECO:0007669"/>
    <property type="project" value="InterPro"/>
</dbReference>
<keyword evidence="4" id="KW-0804">Transcription</keyword>
<dbReference type="PANTHER" id="PTHR35807:SF1">
    <property type="entry name" value="TRANSCRIPTIONAL REGULATOR REDD"/>
    <property type="match status" value="1"/>
</dbReference>
<dbReference type="InterPro" id="IPR036388">
    <property type="entry name" value="WH-like_DNA-bd_sf"/>
</dbReference>
<dbReference type="Pfam" id="PF00486">
    <property type="entry name" value="Trans_reg_C"/>
    <property type="match status" value="1"/>
</dbReference>